<keyword evidence="3 5" id="KW-1133">Transmembrane helix</keyword>
<keyword evidence="4 5" id="KW-0472">Membrane</keyword>
<protein>
    <submittedName>
        <fullName evidence="6">Uncharacterized protein</fullName>
    </submittedName>
</protein>
<evidence type="ECO:0000313" key="7">
    <source>
        <dbReference type="Proteomes" id="UP000324233"/>
    </source>
</evidence>
<dbReference type="AlphaFoldDB" id="A0A5B9WB01"/>
<dbReference type="EMBL" id="CP042997">
    <property type="protein sequence ID" value="QEH37429.1"/>
    <property type="molecule type" value="Genomic_DNA"/>
</dbReference>
<proteinExistence type="inferred from homology"/>
<evidence type="ECO:0000256" key="3">
    <source>
        <dbReference type="ARBA" id="ARBA00022989"/>
    </source>
</evidence>
<name>A0A5B9WB01_9BACT</name>
<gene>
    <name evidence="6" type="ORF">OJF2_60200</name>
</gene>
<evidence type="ECO:0000256" key="4">
    <source>
        <dbReference type="ARBA" id="ARBA00023136"/>
    </source>
</evidence>
<accession>A0A5B9WB01</accession>
<reference evidence="6 7" key="1">
    <citation type="submission" date="2019-08" db="EMBL/GenBank/DDBJ databases">
        <title>Deep-cultivation of Planctomycetes and their phenomic and genomic characterization uncovers novel biology.</title>
        <authorList>
            <person name="Wiegand S."/>
            <person name="Jogler M."/>
            <person name="Boedeker C."/>
            <person name="Pinto D."/>
            <person name="Vollmers J."/>
            <person name="Rivas-Marin E."/>
            <person name="Kohn T."/>
            <person name="Peeters S.H."/>
            <person name="Heuer A."/>
            <person name="Rast P."/>
            <person name="Oberbeckmann S."/>
            <person name="Bunk B."/>
            <person name="Jeske O."/>
            <person name="Meyerdierks A."/>
            <person name="Storesund J.E."/>
            <person name="Kallscheuer N."/>
            <person name="Luecker S."/>
            <person name="Lage O.M."/>
            <person name="Pohl T."/>
            <person name="Merkel B.J."/>
            <person name="Hornburger P."/>
            <person name="Mueller R.-W."/>
            <person name="Bruemmer F."/>
            <person name="Labrenz M."/>
            <person name="Spormann A.M."/>
            <person name="Op den Camp H."/>
            <person name="Overmann J."/>
            <person name="Amann R."/>
            <person name="Jetten M.S.M."/>
            <person name="Mascher T."/>
            <person name="Medema M.H."/>
            <person name="Devos D.P."/>
            <person name="Kaster A.-K."/>
            <person name="Ovreas L."/>
            <person name="Rohde M."/>
            <person name="Galperin M.Y."/>
            <person name="Jogler C."/>
        </authorList>
    </citation>
    <scope>NUCLEOTIDE SEQUENCE [LARGE SCALE GENOMIC DNA]</scope>
    <source>
        <strain evidence="6 7">OJF2</strain>
    </source>
</reference>
<sequence length="59" mass="6090">MLRLAIAFAVIALIAGLFGFYGLSDVSASIAKFFALIFAVLFVVALIAGARIFGGPQAV</sequence>
<evidence type="ECO:0000256" key="2">
    <source>
        <dbReference type="ARBA" id="ARBA00022692"/>
    </source>
</evidence>
<dbReference type="KEGG" id="agv:OJF2_60200"/>
<dbReference type="InterPro" id="IPR009760">
    <property type="entry name" value="DUF1328"/>
</dbReference>
<dbReference type="GO" id="GO:0005886">
    <property type="term" value="C:plasma membrane"/>
    <property type="evidence" value="ECO:0007669"/>
    <property type="project" value="InterPro"/>
</dbReference>
<keyword evidence="2 5" id="KW-0812">Transmembrane</keyword>
<evidence type="ECO:0000313" key="6">
    <source>
        <dbReference type="EMBL" id="QEH37429.1"/>
    </source>
</evidence>
<keyword evidence="7" id="KW-1185">Reference proteome</keyword>
<organism evidence="6 7">
    <name type="scientific">Aquisphaera giovannonii</name>
    <dbReference type="NCBI Taxonomy" id="406548"/>
    <lineage>
        <taxon>Bacteria</taxon>
        <taxon>Pseudomonadati</taxon>
        <taxon>Planctomycetota</taxon>
        <taxon>Planctomycetia</taxon>
        <taxon>Isosphaerales</taxon>
        <taxon>Isosphaeraceae</taxon>
        <taxon>Aquisphaera</taxon>
    </lineage>
</organism>
<feature type="transmembrane region" description="Helical" evidence="5">
    <location>
        <begin position="29"/>
        <end position="53"/>
    </location>
</feature>
<keyword evidence="1" id="KW-1003">Cell membrane</keyword>
<dbReference type="Pfam" id="PF07043">
    <property type="entry name" value="DUF1328"/>
    <property type="match status" value="1"/>
</dbReference>
<dbReference type="HAMAP" id="MF_01361">
    <property type="entry name" value="UPF0391"/>
    <property type="match status" value="1"/>
</dbReference>
<evidence type="ECO:0000256" key="1">
    <source>
        <dbReference type="ARBA" id="ARBA00022475"/>
    </source>
</evidence>
<dbReference type="PIRSF" id="PIRSF036466">
    <property type="entry name" value="UCP036466"/>
    <property type="match status" value="1"/>
</dbReference>
<dbReference type="RefSeq" id="WP_148596987.1">
    <property type="nucleotide sequence ID" value="NZ_CP042997.1"/>
</dbReference>
<dbReference type="Proteomes" id="UP000324233">
    <property type="component" value="Chromosome"/>
</dbReference>
<evidence type="ECO:0000256" key="5">
    <source>
        <dbReference type="SAM" id="Phobius"/>
    </source>
</evidence>